<evidence type="ECO:0000313" key="1">
    <source>
        <dbReference type="EMBL" id="KKL11648.1"/>
    </source>
</evidence>
<reference evidence="1" key="1">
    <citation type="journal article" date="2015" name="Nature">
        <title>Complex archaea that bridge the gap between prokaryotes and eukaryotes.</title>
        <authorList>
            <person name="Spang A."/>
            <person name="Saw J.H."/>
            <person name="Jorgensen S.L."/>
            <person name="Zaremba-Niedzwiedzka K."/>
            <person name="Martijn J."/>
            <person name="Lind A.E."/>
            <person name="van Eijk R."/>
            <person name="Schleper C."/>
            <person name="Guy L."/>
            <person name="Ettema T.J."/>
        </authorList>
    </citation>
    <scope>NUCLEOTIDE SEQUENCE</scope>
</reference>
<accession>A0A0F9DI06</accession>
<sequence length="50" mass="5759">MAKAKMVSVSINLVHAARQLRESRQWTQLPLDLRRLFEQGLAGNGQKVRR</sequence>
<dbReference type="EMBL" id="LAZR01041564">
    <property type="protein sequence ID" value="KKL11648.1"/>
    <property type="molecule type" value="Genomic_DNA"/>
</dbReference>
<proteinExistence type="predicted"/>
<comment type="caution">
    <text evidence="1">The sequence shown here is derived from an EMBL/GenBank/DDBJ whole genome shotgun (WGS) entry which is preliminary data.</text>
</comment>
<dbReference type="AlphaFoldDB" id="A0A0F9DI06"/>
<name>A0A0F9DI06_9ZZZZ</name>
<organism evidence="1">
    <name type="scientific">marine sediment metagenome</name>
    <dbReference type="NCBI Taxonomy" id="412755"/>
    <lineage>
        <taxon>unclassified sequences</taxon>
        <taxon>metagenomes</taxon>
        <taxon>ecological metagenomes</taxon>
    </lineage>
</organism>
<protein>
    <submittedName>
        <fullName evidence="1">Uncharacterized protein</fullName>
    </submittedName>
</protein>
<gene>
    <name evidence="1" type="ORF">LCGC14_2543670</name>
</gene>